<evidence type="ECO:0000256" key="1">
    <source>
        <dbReference type="SAM" id="MobiDB-lite"/>
    </source>
</evidence>
<dbReference type="Proteomes" id="UP000829196">
    <property type="component" value="Unassembled WGS sequence"/>
</dbReference>
<proteinExistence type="predicted"/>
<feature type="compositionally biased region" description="Polar residues" evidence="1">
    <location>
        <begin position="130"/>
        <end position="143"/>
    </location>
</feature>
<reference evidence="2" key="1">
    <citation type="journal article" date="2022" name="Front. Genet.">
        <title>Chromosome-Scale Assembly of the Dendrobium nobile Genome Provides Insights Into the Molecular Mechanism of the Biosynthesis of the Medicinal Active Ingredient of Dendrobium.</title>
        <authorList>
            <person name="Xu Q."/>
            <person name="Niu S.-C."/>
            <person name="Li K.-L."/>
            <person name="Zheng P.-J."/>
            <person name="Zhang X.-J."/>
            <person name="Jia Y."/>
            <person name="Liu Y."/>
            <person name="Niu Y.-X."/>
            <person name="Yu L.-H."/>
            <person name="Chen D.-F."/>
            <person name="Zhang G.-Q."/>
        </authorList>
    </citation>
    <scope>NUCLEOTIDE SEQUENCE</scope>
    <source>
        <tissue evidence="2">Leaf</tissue>
    </source>
</reference>
<protein>
    <recommendedName>
        <fullName evidence="4">Retrotransposon gag domain-containing protein</fullName>
    </recommendedName>
</protein>
<dbReference type="PANTHER" id="PTHR35046:SF9">
    <property type="entry name" value="RNA-DIRECTED DNA POLYMERASE"/>
    <property type="match status" value="1"/>
</dbReference>
<dbReference type="PANTHER" id="PTHR35046">
    <property type="entry name" value="ZINC KNUCKLE (CCHC-TYPE) FAMILY PROTEIN"/>
    <property type="match status" value="1"/>
</dbReference>
<evidence type="ECO:0008006" key="4">
    <source>
        <dbReference type="Google" id="ProtNLM"/>
    </source>
</evidence>
<keyword evidence="3" id="KW-1185">Reference proteome</keyword>
<comment type="caution">
    <text evidence="2">The sequence shown here is derived from an EMBL/GenBank/DDBJ whole genome shotgun (WGS) entry which is preliminary data.</text>
</comment>
<feature type="region of interest" description="Disordered" evidence="1">
    <location>
        <begin position="130"/>
        <end position="150"/>
    </location>
</feature>
<accession>A0A8T3BLQ7</accession>
<evidence type="ECO:0000313" key="3">
    <source>
        <dbReference type="Proteomes" id="UP000829196"/>
    </source>
</evidence>
<dbReference type="AlphaFoldDB" id="A0A8T3BLQ7"/>
<dbReference type="EMBL" id="JAGYWB010000008">
    <property type="protein sequence ID" value="KAI0514108.1"/>
    <property type="molecule type" value="Genomic_DNA"/>
</dbReference>
<name>A0A8T3BLQ7_DENNO</name>
<evidence type="ECO:0000313" key="2">
    <source>
        <dbReference type="EMBL" id="KAI0514108.1"/>
    </source>
</evidence>
<sequence>MSQPHCLRLRRPEALRERPLTPNYEHMFYMQYQHCMQGNRSINGYTEEFYRLSVRNNLNESENQLVARYVGGLKEAIQDKLELNTVWSLSQAVNYALKVEIQQSRHGRNSQSRRTAEPVSDMNRMSNFKSTSFNSQPPTHSVNPTPPMAPSKTIEVRANYKFKGPAKDDHYAKPSTIKYFRCFQQGHKSNECPTRGQLQLLEMENEKEMGGIREGRLTDLMQ</sequence>
<organism evidence="2 3">
    <name type="scientific">Dendrobium nobile</name>
    <name type="common">Orchid</name>
    <dbReference type="NCBI Taxonomy" id="94219"/>
    <lineage>
        <taxon>Eukaryota</taxon>
        <taxon>Viridiplantae</taxon>
        <taxon>Streptophyta</taxon>
        <taxon>Embryophyta</taxon>
        <taxon>Tracheophyta</taxon>
        <taxon>Spermatophyta</taxon>
        <taxon>Magnoliopsida</taxon>
        <taxon>Liliopsida</taxon>
        <taxon>Asparagales</taxon>
        <taxon>Orchidaceae</taxon>
        <taxon>Epidendroideae</taxon>
        <taxon>Malaxideae</taxon>
        <taxon>Dendrobiinae</taxon>
        <taxon>Dendrobium</taxon>
    </lineage>
</organism>
<gene>
    <name evidence="2" type="ORF">KFK09_010142</name>
</gene>
<dbReference type="OrthoDB" id="785668at2759"/>